<protein>
    <submittedName>
        <fullName evidence="1">Uncharacterized protein</fullName>
    </submittedName>
</protein>
<accession>A0ACB8CG77</accession>
<gene>
    <name evidence="1" type="ORF">HPB49_017212</name>
</gene>
<organism evidence="1 2">
    <name type="scientific">Dermacentor silvarum</name>
    <name type="common">Tick</name>
    <dbReference type="NCBI Taxonomy" id="543639"/>
    <lineage>
        <taxon>Eukaryota</taxon>
        <taxon>Metazoa</taxon>
        <taxon>Ecdysozoa</taxon>
        <taxon>Arthropoda</taxon>
        <taxon>Chelicerata</taxon>
        <taxon>Arachnida</taxon>
        <taxon>Acari</taxon>
        <taxon>Parasitiformes</taxon>
        <taxon>Ixodida</taxon>
        <taxon>Ixodoidea</taxon>
        <taxon>Ixodidae</taxon>
        <taxon>Rhipicephalinae</taxon>
        <taxon>Dermacentor</taxon>
    </lineage>
</organism>
<evidence type="ECO:0000313" key="2">
    <source>
        <dbReference type="Proteomes" id="UP000821865"/>
    </source>
</evidence>
<dbReference type="Proteomes" id="UP000821865">
    <property type="component" value="Chromosome 7"/>
</dbReference>
<comment type="caution">
    <text evidence="1">The sequence shown here is derived from an EMBL/GenBank/DDBJ whole genome shotgun (WGS) entry which is preliminary data.</text>
</comment>
<dbReference type="EMBL" id="CM023476">
    <property type="protein sequence ID" value="KAH7941768.1"/>
    <property type="molecule type" value="Genomic_DNA"/>
</dbReference>
<sequence>MELLATLRPHTRHRPRHFNQSRSVVQHTGSVDFRPEPRTTSSDPTEISPPSPESDPVHLDTYSGKWPTSTSFTGDLRLDAGGDAARPNGHGTSRQNGRPAPHRDRNRGGHSVGYDPHSMMWTTVPSSDSGPELPQPFKSAALAAAVARREQASNALLTPKLVPAPQLSRRLRRAPRARSRGRSGLCGNLTPTEAEATDFVVVLKPRTELSLATVFPENGAGRALIAHLGAIATRLVTVVMFRHPSDQCPCSGTCVRTLKTPVIGVVTVRSSDIEATLRESLYWPEGKILHVRRLGTSNKVKPRYVSYDALLIPVQRYKKTVPACCRCGSVGHRPDSCPGPKPDLCGICGKAVPLTDGARAPHECTPTCALGALEDAATQITHSATGGSSWPQEAKTSTPTETEEDGPRASPQRAQPPATNPTPPPHPDAGAIGPYLRGQTPDGPRTMKSTTRQVSPASPKPHPPSPEPKPTAKGDLSWATRVRQGPSRQPFHSTREQIAIRQLQAQVASLTQAVEALANRLPSANPTPSGQAPEAMDSGPSEHRDTTAPLASIKARVSSLEAHMASIVTTIKTDWPPPSKTVVDLIRHDSCPVAQTRFQHQPPQT</sequence>
<keyword evidence="2" id="KW-1185">Reference proteome</keyword>
<proteinExistence type="predicted"/>
<evidence type="ECO:0000313" key="1">
    <source>
        <dbReference type="EMBL" id="KAH7941768.1"/>
    </source>
</evidence>
<reference evidence="1" key="1">
    <citation type="submission" date="2020-05" db="EMBL/GenBank/DDBJ databases">
        <title>Large-scale comparative analyses of tick genomes elucidate their genetic diversity and vector capacities.</title>
        <authorList>
            <person name="Jia N."/>
            <person name="Wang J."/>
            <person name="Shi W."/>
            <person name="Du L."/>
            <person name="Sun Y."/>
            <person name="Zhan W."/>
            <person name="Jiang J."/>
            <person name="Wang Q."/>
            <person name="Zhang B."/>
            <person name="Ji P."/>
            <person name="Sakyi L.B."/>
            <person name="Cui X."/>
            <person name="Yuan T."/>
            <person name="Jiang B."/>
            <person name="Yang W."/>
            <person name="Lam T.T.-Y."/>
            <person name="Chang Q."/>
            <person name="Ding S."/>
            <person name="Wang X."/>
            <person name="Zhu J."/>
            <person name="Ruan X."/>
            <person name="Zhao L."/>
            <person name="Wei J."/>
            <person name="Que T."/>
            <person name="Du C."/>
            <person name="Cheng J."/>
            <person name="Dai P."/>
            <person name="Han X."/>
            <person name="Huang E."/>
            <person name="Gao Y."/>
            <person name="Liu J."/>
            <person name="Shao H."/>
            <person name="Ye R."/>
            <person name="Li L."/>
            <person name="Wei W."/>
            <person name="Wang X."/>
            <person name="Wang C."/>
            <person name="Yang T."/>
            <person name="Huo Q."/>
            <person name="Li W."/>
            <person name="Guo W."/>
            <person name="Chen H."/>
            <person name="Zhou L."/>
            <person name="Ni X."/>
            <person name="Tian J."/>
            <person name="Zhou Y."/>
            <person name="Sheng Y."/>
            <person name="Liu T."/>
            <person name="Pan Y."/>
            <person name="Xia L."/>
            <person name="Li J."/>
            <person name="Zhao F."/>
            <person name="Cao W."/>
        </authorList>
    </citation>
    <scope>NUCLEOTIDE SEQUENCE</scope>
    <source>
        <strain evidence="1">Dsil-2018</strain>
    </source>
</reference>
<name>A0ACB8CG77_DERSI</name>